<dbReference type="EMBL" id="UINC01109412">
    <property type="protein sequence ID" value="SVC76219.1"/>
    <property type="molecule type" value="Genomic_DNA"/>
</dbReference>
<dbReference type="PANTHER" id="PTHR33393">
    <property type="entry name" value="POLYGLUTAMINE SYNTHESIS ACCESSORY PROTEIN RV0574C-RELATED"/>
    <property type="match status" value="1"/>
</dbReference>
<protein>
    <recommendedName>
        <fullName evidence="2">Capsule synthesis protein CapA domain-containing protein</fullName>
    </recommendedName>
</protein>
<dbReference type="Pfam" id="PF09587">
    <property type="entry name" value="PGA_cap"/>
    <property type="match status" value="1"/>
</dbReference>
<name>A0A382PS95_9ZZZZ</name>
<gene>
    <name evidence="3" type="ORF">METZ01_LOCUS329073</name>
</gene>
<sequence length="313" mass="33591">DDGIGFLRDVTPVLRSADIAFGNLEGVLTDDGEPEKQCSNLTACYLFRSPTRYAAHLEQAGFAVVSLANNHALDFGEKGRTSTMQALDAVGIRHSGREGDVAIWPAHGLNYCVIAFSPTRNSHSLLDIEPAIGLVAGLAADYDILIVSIHGGAEGVDGVERIPFGMEFAYGEKRGDVTQFARAMIEAGADLVIGHGPHLPRAMELYRDRLIAYSLGNFATYYGISVTGPRGYAPILLATLNGTGEFLSGKIVSAIQVRPNGPLIDPEQKAYAMIVKLTELDFDGGGLVFAEDGRFWPSNSRMRALDHALIANP</sequence>
<reference evidence="3" key="1">
    <citation type="submission" date="2018-05" db="EMBL/GenBank/DDBJ databases">
        <authorList>
            <person name="Lanie J.A."/>
            <person name="Ng W.-L."/>
            <person name="Kazmierczak K.M."/>
            <person name="Andrzejewski T.M."/>
            <person name="Davidsen T.M."/>
            <person name="Wayne K.J."/>
            <person name="Tettelin H."/>
            <person name="Glass J.I."/>
            <person name="Rusch D."/>
            <person name="Podicherti R."/>
            <person name="Tsui H.-C.T."/>
            <person name="Winkler M.E."/>
        </authorList>
    </citation>
    <scope>NUCLEOTIDE SEQUENCE</scope>
</reference>
<dbReference type="InterPro" id="IPR019079">
    <property type="entry name" value="Capsule_synth_CapA"/>
</dbReference>
<dbReference type="SMART" id="SM00854">
    <property type="entry name" value="PGA_cap"/>
    <property type="match status" value="1"/>
</dbReference>
<dbReference type="CDD" id="cd07381">
    <property type="entry name" value="MPP_CapA"/>
    <property type="match status" value="1"/>
</dbReference>
<dbReference type="PANTHER" id="PTHR33393:SF11">
    <property type="entry name" value="POLYGLUTAMINE SYNTHESIS ACCESSORY PROTEIN RV0574C-RELATED"/>
    <property type="match status" value="1"/>
</dbReference>
<comment type="similarity">
    <text evidence="1">Belongs to the CapA family.</text>
</comment>
<dbReference type="InterPro" id="IPR029052">
    <property type="entry name" value="Metallo-depent_PP-like"/>
</dbReference>
<organism evidence="3">
    <name type="scientific">marine metagenome</name>
    <dbReference type="NCBI Taxonomy" id="408172"/>
    <lineage>
        <taxon>unclassified sequences</taxon>
        <taxon>metagenomes</taxon>
        <taxon>ecological metagenomes</taxon>
    </lineage>
</organism>
<accession>A0A382PS95</accession>
<proteinExistence type="inferred from homology"/>
<dbReference type="SUPFAM" id="SSF56300">
    <property type="entry name" value="Metallo-dependent phosphatases"/>
    <property type="match status" value="1"/>
</dbReference>
<dbReference type="AlphaFoldDB" id="A0A382PS95"/>
<evidence type="ECO:0000259" key="2">
    <source>
        <dbReference type="SMART" id="SM00854"/>
    </source>
</evidence>
<evidence type="ECO:0000313" key="3">
    <source>
        <dbReference type="EMBL" id="SVC76219.1"/>
    </source>
</evidence>
<feature type="domain" description="Capsule synthesis protein CapA" evidence="2">
    <location>
        <begin position="3"/>
        <end position="222"/>
    </location>
</feature>
<evidence type="ECO:0000256" key="1">
    <source>
        <dbReference type="ARBA" id="ARBA00005662"/>
    </source>
</evidence>
<dbReference type="InterPro" id="IPR052169">
    <property type="entry name" value="CW_Biosynth-Accessory"/>
</dbReference>
<feature type="non-terminal residue" evidence="3">
    <location>
        <position position="1"/>
    </location>
</feature>